<name>A0ABP5AQR0_9MICO</name>
<dbReference type="InterPro" id="IPR003736">
    <property type="entry name" value="PAAI_dom"/>
</dbReference>
<sequence>MSVDPAEWFAGQRRMLRADRASAALGMVVGLDEPDHSIVSMPVRDDMTNGFGLTHGGIVFSLADTAFAMACNDGDQITVAAGADIAFLAPTRAGQTLTAEARLRAGRGRSRLYDVTVTDEAGTVVAEFRGRSVTTSATIT</sequence>
<dbReference type="SUPFAM" id="SSF54637">
    <property type="entry name" value="Thioesterase/thiol ester dehydrase-isomerase"/>
    <property type="match status" value="1"/>
</dbReference>
<proteinExistence type="predicted"/>
<evidence type="ECO:0000256" key="1">
    <source>
        <dbReference type="ARBA" id="ARBA00022801"/>
    </source>
</evidence>
<dbReference type="InterPro" id="IPR006683">
    <property type="entry name" value="Thioestr_dom"/>
</dbReference>
<dbReference type="Proteomes" id="UP001501343">
    <property type="component" value="Unassembled WGS sequence"/>
</dbReference>
<dbReference type="NCBIfam" id="TIGR00369">
    <property type="entry name" value="unchar_dom_1"/>
    <property type="match status" value="1"/>
</dbReference>
<dbReference type="InterPro" id="IPR052723">
    <property type="entry name" value="Acyl-CoA_thioesterase_PaaI"/>
</dbReference>
<accession>A0ABP5AQR0</accession>
<evidence type="ECO:0000313" key="3">
    <source>
        <dbReference type="EMBL" id="GAA1919004.1"/>
    </source>
</evidence>
<reference evidence="4" key="1">
    <citation type="journal article" date="2019" name="Int. J. Syst. Evol. Microbiol.">
        <title>The Global Catalogue of Microorganisms (GCM) 10K type strain sequencing project: providing services to taxonomists for standard genome sequencing and annotation.</title>
        <authorList>
            <consortium name="The Broad Institute Genomics Platform"/>
            <consortium name="The Broad Institute Genome Sequencing Center for Infectious Disease"/>
            <person name="Wu L."/>
            <person name="Ma J."/>
        </authorList>
    </citation>
    <scope>NUCLEOTIDE SEQUENCE [LARGE SCALE GENOMIC DNA]</scope>
    <source>
        <strain evidence="4">JCM 14900</strain>
    </source>
</reference>
<dbReference type="NCBIfam" id="TIGR02286">
    <property type="entry name" value="PaaD"/>
    <property type="match status" value="1"/>
</dbReference>
<evidence type="ECO:0000259" key="2">
    <source>
        <dbReference type="Pfam" id="PF03061"/>
    </source>
</evidence>
<organism evidence="3 4">
    <name type="scientific">Microbacterium aoyamense</name>
    <dbReference type="NCBI Taxonomy" id="344166"/>
    <lineage>
        <taxon>Bacteria</taxon>
        <taxon>Bacillati</taxon>
        <taxon>Actinomycetota</taxon>
        <taxon>Actinomycetes</taxon>
        <taxon>Micrococcales</taxon>
        <taxon>Microbacteriaceae</taxon>
        <taxon>Microbacterium</taxon>
    </lineage>
</organism>
<dbReference type="PANTHER" id="PTHR42856">
    <property type="entry name" value="ACYL-COENZYME A THIOESTERASE PAAI"/>
    <property type="match status" value="1"/>
</dbReference>
<dbReference type="PANTHER" id="PTHR42856:SF1">
    <property type="entry name" value="ACYL-COENZYME A THIOESTERASE PAAI"/>
    <property type="match status" value="1"/>
</dbReference>
<dbReference type="InterPro" id="IPR011973">
    <property type="entry name" value="PaaD"/>
</dbReference>
<keyword evidence="1" id="KW-0378">Hydrolase</keyword>
<dbReference type="InterPro" id="IPR029069">
    <property type="entry name" value="HotDog_dom_sf"/>
</dbReference>
<dbReference type="CDD" id="cd03443">
    <property type="entry name" value="PaaI_thioesterase"/>
    <property type="match status" value="1"/>
</dbReference>
<evidence type="ECO:0000313" key="4">
    <source>
        <dbReference type="Proteomes" id="UP001501343"/>
    </source>
</evidence>
<dbReference type="RefSeq" id="WP_372491476.1">
    <property type="nucleotide sequence ID" value="NZ_BAAAOF010000002.1"/>
</dbReference>
<keyword evidence="4" id="KW-1185">Reference proteome</keyword>
<comment type="caution">
    <text evidence="3">The sequence shown here is derived from an EMBL/GenBank/DDBJ whole genome shotgun (WGS) entry which is preliminary data.</text>
</comment>
<dbReference type="EMBL" id="BAAAOF010000002">
    <property type="protein sequence ID" value="GAA1919004.1"/>
    <property type="molecule type" value="Genomic_DNA"/>
</dbReference>
<dbReference type="Pfam" id="PF03061">
    <property type="entry name" value="4HBT"/>
    <property type="match status" value="1"/>
</dbReference>
<gene>
    <name evidence="3" type="primary">paaI</name>
    <name evidence="3" type="ORF">GCM10009775_09440</name>
</gene>
<dbReference type="Gene3D" id="3.10.129.10">
    <property type="entry name" value="Hotdog Thioesterase"/>
    <property type="match status" value="1"/>
</dbReference>
<feature type="domain" description="Thioesterase" evidence="2">
    <location>
        <begin position="51"/>
        <end position="125"/>
    </location>
</feature>
<protein>
    <submittedName>
        <fullName evidence="3">Hydroxyphenylacetyl-CoA thioesterase PaaI</fullName>
    </submittedName>
</protein>